<dbReference type="AlphaFoldDB" id="A0A914RS44"/>
<protein>
    <submittedName>
        <fullName evidence="2">Uncharacterized protein</fullName>
    </submittedName>
</protein>
<dbReference type="Proteomes" id="UP000887564">
    <property type="component" value="Unplaced"/>
</dbReference>
<evidence type="ECO:0000313" key="1">
    <source>
        <dbReference type="Proteomes" id="UP000887564"/>
    </source>
</evidence>
<organism evidence="1 2">
    <name type="scientific">Parascaris equorum</name>
    <name type="common">Equine roundworm</name>
    <dbReference type="NCBI Taxonomy" id="6256"/>
    <lineage>
        <taxon>Eukaryota</taxon>
        <taxon>Metazoa</taxon>
        <taxon>Ecdysozoa</taxon>
        <taxon>Nematoda</taxon>
        <taxon>Chromadorea</taxon>
        <taxon>Rhabditida</taxon>
        <taxon>Spirurina</taxon>
        <taxon>Ascaridomorpha</taxon>
        <taxon>Ascaridoidea</taxon>
        <taxon>Ascarididae</taxon>
        <taxon>Parascaris</taxon>
    </lineage>
</organism>
<keyword evidence="1" id="KW-1185">Reference proteome</keyword>
<name>A0A914RS44_PAREQ</name>
<sequence>LPLRNKIAVLIILEVRDRCHLVALFSFPFREHFVQFLIGGNKQKWANFFVHANNDTLRFFEAVARKLAHCDRRTCNQTAVDVARSRMESGQVEAPRARLSWGRFQFKVYWWIVDYMLWTPVIGPLMKPY</sequence>
<accession>A0A914RS44</accession>
<dbReference type="WBParaSite" id="PEQ_0000477901-mRNA-1">
    <property type="protein sequence ID" value="PEQ_0000477901-mRNA-1"/>
    <property type="gene ID" value="PEQ_0000477901"/>
</dbReference>
<evidence type="ECO:0000313" key="2">
    <source>
        <dbReference type="WBParaSite" id="PEQ_0000477901-mRNA-1"/>
    </source>
</evidence>
<proteinExistence type="predicted"/>
<reference evidence="2" key="1">
    <citation type="submission" date="2022-11" db="UniProtKB">
        <authorList>
            <consortium name="WormBaseParasite"/>
        </authorList>
    </citation>
    <scope>IDENTIFICATION</scope>
</reference>